<dbReference type="InterPro" id="IPR050155">
    <property type="entry name" value="HAD-like_hydrolase_sf"/>
</dbReference>
<name>A0A4D6HPI9_9EURY</name>
<dbReference type="PANTHER" id="PTHR43434">
    <property type="entry name" value="PHOSPHOGLYCOLATE PHOSPHATASE"/>
    <property type="match status" value="1"/>
</dbReference>
<proteinExistence type="predicted"/>
<dbReference type="Proteomes" id="UP000296822">
    <property type="component" value="Chromosome"/>
</dbReference>
<dbReference type="RefSeq" id="WP_006064346.1">
    <property type="nucleotide sequence ID" value="NZ_CP031305.1"/>
</dbReference>
<dbReference type="AlphaFoldDB" id="A0A4D6HPI9"/>
<sequence>MTDYDAVVYDLDGTLVDLDVDWDAVAEDVRAVYERADIDLPSTDLWDLLEAAADVGVADEVEATIAAHERDGATSAPRLAHVDELLERSVPVGVCSLNCEAACRIALEQHDLTDAVDVVVGRDTVSTQKPHPEPLLEAVRELEVDPATALFIGDSARDELTAERAGMAFEYVGDGPSGV</sequence>
<evidence type="ECO:0000313" key="2">
    <source>
        <dbReference type="Proteomes" id="UP000296822"/>
    </source>
</evidence>
<dbReference type="KEGG" id="nbg:DV706_12110"/>
<dbReference type="EMBL" id="CP031305">
    <property type="protein sequence ID" value="QCC55148.1"/>
    <property type="molecule type" value="Genomic_DNA"/>
</dbReference>
<evidence type="ECO:0000313" key="1">
    <source>
        <dbReference type="EMBL" id="QCC55148.1"/>
    </source>
</evidence>
<dbReference type="InterPro" id="IPR041492">
    <property type="entry name" value="HAD_2"/>
</dbReference>
<dbReference type="GO" id="GO:0008967">
    <property type="term" value="F:phosphoglycolate phosphatase activity"/>
    <property type="evidence" value="ECO:0007669"/>
    <property type="project" value="TreeGrafter"/>
</dbReference>
<dbReference type="GeneID" id="39852005"/>
<dbReference type="PANTHER" id="PTHR43434:SF1">
    <property type="entry name" value="PHOSPHOGLYCOLATE PHOSPHATASE"/>
    <property type="match status" value="1"/>
</dbReference>
<protein>
    <submittedName>
        <fullName evidence="1">HAD family hydrolase</fullName>
    </submittedName>
</protein>
<dbReference type="SFLD" id="SFLDS00003">
    <property type="entry name" value="Haloacid_Dehalogenase"/>
    <property type="match status" value="1"/>
</dbReference>
<dbReference type="SFLD" id="SFLDG01129">
    <property type="entry name" value="C1.5:_HAD__Beta-PGM__Phosphata"/>
    <property type="match status" value="1"/>
</dbReference>
<organism evidence="1 2">
    <name type="scientific">Natronorubrum bangense</name>
    <dbReference type="NCBI Taxonomy" id="61858"/>
    <lineage>
        <taxon>Archaea</taxon>
        <taxon>Methanobacteriati</taxon>
        <taxon>Methanobacteriota</taxon>
        <taxon>Stenosarchaea group</taxon>
        <taxon>Halobacteria</taxon>
        <taxon>Halobacteriales</taxon>
        <taxon>Natrialbaceae</taxon>
        <taxon>Natronorubrum</taxon>
    </lineage>
</organism>
<dbReference type="GO" id="GO:0006281">
    <property type="term" value="P:DNA repair"/>
    <property type="evidence" value="ECO:0007669"/>
    <property type="project" value="TreeGrafter"/>
</dbReference>
<accession>A0A4D6HPI9</accession>
<dbReference type="Pfam" id="PF13419">
    <property type="entry name" value="HAD_2"/>
    <property type="match status" value="1"/>
</dbReference>
<dbReference type="InterPro" id="IPR036412">
    <property type="entry name" value="HAD-like_sf"/>
</dbReference>
<dbReference type="SUPFAM" id="SSF56784">
    <property type="entry name" value="HAD-like"/>
    <property type="match status" value="1"/>
</dbReference>
<gene>
    <name evidence="1" type="ORF">DV706_12110</name>
</gene>
<keyword evidence="1" id="KW-0378">Hydrolase</keyword>
<dbReference type="InterPro" id="IPR023214">
    <property type="entry name" value="HAD_sf"/>
</dbReference>
<dbReference type="Gene3D" id="3.40.50.1000">
    <property type="entry name" value="HAD superfamily/HAD-like"/>
    <property type="match status" value="1"/>
</dbReference>
<dbReference type="InterPro" id="IPR023198">
    <property type="entry name" value="PGP-like_dom2"/>
</dbReference>
<reference evidence="1 2" key="1">
    <citation type="journal article" date="2019" name="Nat. Commun.">
        <title>A new type of DNA phosphorothioation-based antiviral system in archaea.</title>
        <authorList>
            <person name="Xiong L."/>
            <person name="Liu S."/>
            <person name="Chen S."/>
            <person name="Xiao Y."/>
            <person name="Zhu B."/>
            <person name="Gao Y."/>
            <person name="Zhang Y."/>
            <person name="Chen B."/>
            <person name="Luo J."/>
            <person name="Deng Z."/>
            <person name="Chen X."/>
            <person name="Wang L."/>
            <person name="Chen S."/>
        </authorList>
    </citation>
    <scope>NUCLEOTIDE SEQUENCE [LARGE SCALE GENOMIC DNA]</scope>
    <source>
        <strain evidence="1 2">JCM 10635</strain>
    </source>
</reference>
<dbReference type="Gene3D" id="1.10.150.240">
    <property type="entry name" value="Putative phosphatase, domain 2"/>
    <property type="match status" value="1"/>
</dbReference>